<keyword evidence="2" id="KW-1185">Reference proteome</keyword>
<dbReference type="Proteomes" id="UP000789901">
    <property type="component" value="Unassembled WGS sequence"/>
</dbReference>
<protein>
    <submittedName>
        <fullName evidence="1">30008_t:CDS:1</fullName>
    </submittedName>
</protein>
<feature type="non-terminal residue" evidence="1">
    <location>
        <position position="1"/>
    </location>
</feature>
<gene>
    <name evidence="1" type="ORF">GMARGA_LOCUS13886</name>
</gene>
<accession>A0ABN7V3D5</accession>
<dbReference type="EMBL" id="CAJVQB010008984">
    <property type="protein sequence ID" value="CAG8725356.1"/>
    <property type="molecule type" value="Genomic_DNA"/>
</dbReference>
<evidence type="ECO:0000313" key="1">
    <source>
        <dbReference type="EMBL" id="CAG8725356.1"/>
    </source>
</evidence>
<reference evidence="1 2" key="1">
    <citation type="submission" date="2021-06" db="EMBL/GenBank/DDBJ databases">
        <authorList>
            <person name="Kallberg Y."/>
            <person name="Tangrot J."/>
            <person name="Rosling A."/>
        </authorList>
    </citation>
    <scope>NUCLEOTIDE SEQUENCE [LARGE SCALE GENOMIC DNA]</scope>
    <source>
        <strain evidence="1 2">120-4 pot B 10/14</strain>
    </source>
</reference>
<organism evidence="1 2">
    <name type="scientific">Gigaspora margarita</name>
    <dbReference type="NCBI Taxonomy" id="4874"/>
    <lineage>
        <taxon>Eukaryota</taxon>
        <taxon>Fungi</taxon>
        <taxon>Fungi incertae sedis</taxon>
        <taxon>Mucoromycota</taxon>
        <taxon>Glomeromycotina</taxon>
        <taxon>Glomeromycetes</taxon>
        <taxon>Diversisporales</taxon>
        <taxon>Gigasporaceae</taxon>
        <taxon>Gigaspora</taxon>
    </lineage>
</organism>
<comment type="caution">
    <text evidence="1">The sequence shown here is derived from an EMBL/GenBank/DDBJ whole genome shotgun (WGS) entry which is preliminary data.</text>
</comment>
<evidence type="ECO:0000313" key="2">
    <source>
        <dbReference type="Proteomes" id="UP000789901"/>
    </source>
</evidence>
<sequence length="118" mass="13453">KLDSALKMPFVDRSRTNVEADQTFANVFGILLPDNRSSSSKWEYNEWCKVGLLLDKALLTSEVEYVHLSRQVALERAYIVRMVDEVRWCVAAKMLLENSMDPMSESFGGKHEKARIAA</sequence>
<name>A0ABN7V3D5_GIGMA</name>
<proteinExistence type="predicted"/>